<comment type="caution">
    <text evidence="1">The sequence shown here is derived from an EMBL/GenBank/DDBJ whole genome shotgun (WGS) entry which is preliminary data.</text>
</comment>
<dbReference type="STRING" id="1432141.A0A015L601"/>
<evidence type="ECO:0000313" key="2">
    <source>
        <dbReference type="Proteomes" id="UP000022910"/>
    </source>
</evidence>
<evidence type="ECO:0000313" key="1">
    <source>
        <dbReference type="EMBL" id="EXX50233.1"/>
    </source>
</evidence>
<protein>
    <recommendedName>
        <fullName evidence="3">F-box domain-containing protein</fullName>
    </recommendedName>
</protein>
<evidence type="ECO:0008006" key="3">
    <source>
        <dbReference type="Google" id="ProtNLM"/>
    </source>
</evidence>
<proteinExistence type="predicted"/>
<dbReference type="EMBL" id="JEMT01030133">
    <property type="protein sequence ID" value="EXX50233.1"/>
    <property type="molecule type" value="Genomic_DNA"/>
</dbReference>
<organism evidence="1 2">
    <name type="scientific">Rhizophagus irregularis (strain DAOM 197198w)</name>
    <name type="common">Glomus intraradices</name>
    <dbReference type="NCBI Taxonomy" id="1432141"/>
    <lineage>
        <taxon>Eukaryota</taxon>
        <taxon>Fungi</taxon>
        <taxon>Fungi incertae sedis</taxon>
        <taxon>Mucoromycota</taxon>
        <taxon>Glomeromycotina</taxon>
        <taxon>Glomeromycetes</taxon>
        <taxon>Glomerales</taxon>
        <taxon>Glomeraceae</taxon>
        <taxon>Rhizophagus</taxon>
    </lineage>
</organism>
<keyword evidence="2" id="KW-1185">Reference proteome</keyword>
<accession>A0A015L601</accession>
<dbReference type="AlphaFoldDB" id="A0A015L601"/>
<gene>
    <name evidence="1" type="ORF">RirG_272750</name>
</gene>
<dbReference type="Proteomes" id="UP000022910">
    <property type="component" value="Unassembled WGS sequence"/>
</dbReference>
<dbReference type="OrthoDB" id="2354532at2759"/>
<dbReference type="HOGENOM" id="CLU_028913_2_1_1"/>
<name>A0A015L601_RHIIW</name>
<reference evidence="1 2" key="1">
    <citation type="submission" date="2014-02" db="EMBL/GenBank/DDBJ databases">
        <title>Single nucleus genome sequencing reveals high similarity among nuclei of an endomycorrhizal fungus.</title>
        <authorList>
            <person name="Lin K."/>
            <person name="Geurts R."/>
            <person name="Zhang Z."/>
            <person name="Limpens E."/>
            <person name="Saunders D.G."/>
            <person name="Mu D."/>
            <person name="Pang E."/>
            <person name="Cao H."/>
            <person name="Cha H."/>
            <person name="Lin T."/>
            <person name="Zhou Q."/>
            <person name="Shang Y."/>
            <person name="Li Y."/>
            <person name="Ivanov S."/>
            <person name="Sharma T."/>
            <person name="Velzen R.V."/>
            <person name="Ruijter N.D."/>
            <person name="Aanen D.K."/>
            <person name="Win J."/>
            <person name="Kamoun S."/>
            <person name="Bisseling T."/>
            <person name="Huang S."/>
        </authorList>
    </citation>
    <scope>NUCLEOTIDE SEQUENCE [LARGE SCALE GENOMIC DNA]</scope>
    <source>
        <strain evidence="2">DAOM197198w</strain>
    </source>
</reference>
<sequence length="565" mass="66903">MSCSKIFSGNLPELMGKIINHFRNDFSTLHSCILVNRIWCRFAIPILWEDPFSNPSKNNRFIEIYFHYLNENDKAQLKEYGINNYLILSDTLFNYPTFIKCLNTQNIMLFVEGWVKNLIIVESYNTFSTQDTNFPLFPSSYRWLNASKFVFLLLIKIFINNGIHLHTFEINILSDMDCNYFNIALGFILQNPNFIYKIKNLKFYFNEKIMNVNFFLKFLHYNCNSITSLHLRHSGVINYELIKYDLSKLIISQKNLENILFEHDRYGTLLPLNHLLSSLKFSNCLNTLKTIIFYEINFKGINTLYEVFQQLNALDSIHILYCYSLTLNSDFIQQIINLTKPFKLKSLFMEENNEILQIDSIQLLLQKSGDYLENIGFRSLTGDQIKQQLFDLVKNYCTKIKFFELLGFNKNNLNSVLDLIKNFNQSLNYLSIYDHNHPVGLSSIILQNLGQLLPFRLEYLCLCLRFNTNDFEIFLKNSQNTFIKKLVIRNQSRGEIENILPYIKKYIMKMKRVEYLAILENLFGNSEDLFTSMDEVEEFKSYNIKAKNYDDLYIQPINFIKEKYI</sequence>